<dbReference type="Proteomes" id="UP000012040">
    <property type="component" value="Chromosome"/>
</dbReference>
<dbReference type="InterPro" id="IPR010699">
    <property type="entry name" value="DUF1275"/>
</dbReference>
<gene>
    <name evidence="2" type="ORF">A11Q_1873</name>
</gene>
<feature type="transmembrane region" description="Helical" evidence="1">
    <location>
        <begin position="96"/>
        <end position="120"/>
    </location>
</feature>
<protein>
    <recommendedName>
        <fullName evidence="4">DUF1275 domain-containing protein</fullName>
    </recommendedName>
</protein>
<reference evidence="2 3" key="1">
    <citation type="journal article" date="2013" name="ISME J.">
        <title>By their genes ye shall know them: genomic signatures of predatory bacteria.</title>
        <authorList>
            <person name="Pasternak Z."/>
            <person name="Pietrokovski S."/>
            <person name="Rotem O."/>
            <person name="Gophna U."/>
            <person name="Lurie-Weinberger M.N."/>
            <person name="Jurkevitch E."/>
        </authorList>
    </citation>
    <scope>NUCLEOTIDE SEQUENCE [LARGE SCALE GENOMIC DNA]</scope>
    <source>
        <strain evidence="2 3">JSS</strain>
    </source>
</reference>
<evidence type="ECO:0000313" key="2">
    <source>
        <dbReference type="EMBL" id="AGH96089.1"/>
    </source>
</evidence>
<dbReference type="KEGG" id="bex:A11Q_1873"/>
<dbReference type="AlphaFoldDB" id="M4VSB8"/>
<name>M4VSB8_9BACT</name>
<dbReference type="HOGENOM" id="CLU_073333_1_1_7"/>
<accession>M4VSB8</accession>
<keyword evidence="3" id="KW-1185">Reference proteome</keyword>
<keyword evidence="1" id="KW-0472">Membrane</keyword>
<dbReference type="PANTHER" id="PTHR37314">
    <property type="entry name" value="SLR0142 PROTEIN"/>
    <property type="match status" value="1"/>
</dbReference>
<dbReference type="STRING" id="1184267.A11Q_1873"/>
<keyword evidence="1" id="KW-1133">Transmembrane helix</keyword>
<evidence type="ECO:0000313" key="3">
    <source>
        <dbReference type="Proteomes" id="UP000012040"/>
    </source>
</evidence>
<feature type="transmembrane region" description="Helical" evidence="1">
    <location>
        <begin position="219"/>
        <end position="239"/>
    </location>
</feature>
<feature type="transmembrane region" description="Helical" evidence="1">
    <location>
        <begin position="28"/>
        <end position="51"/>
    </location>
</feature>
<proteinExistence type="predicted"/>
<dbReference type="EMBL" id="CP003537">
    <property type="protein sequence ID" value="AGH96089.1"/>
    <property type="molecule type" value="Genomic_DNA"/>
</dbReference>
<feature type="transmembrane region" description="Helical" evidence="1">
    <location>
        <begin position="132"/>
        <end position="152"/>
    </location>
</feature>
<dbReference type="PATRIC" id="fig|1184267.3.peg.1896"/>
<dbReference type="RefSeq" id="WP_015470579.1">
    <property type="nucleotide sequence ID" value="NC_020813.1"/>
</dbReference>
<dbReference type="Pfam" id="PF06912">
    <property type="entry name" value="DUF1275"/>
    <property type="match status" value="1"/>
</dbReference>
<feature type="transmembrane region" description="Helical" evidence="1">
    <location>
        <begin position="63"/>
        <end position="84"/>
    </location>
</feature>
<evidence type="ECO:0000256" key="1">
    <source>
        <dbReference type="SAM" id="Phobius"/>
    </source>
</evidence>
<dbReference type="PANTHER" id="PTHR37314:SF4">
    <property type="entry name" value="UPF0700 TRANSMEMBRANE PROTEIN YOAK"/>
    <property type="match status" value="1"/>
</dbReference>
<keyword evidence="1" id="KW-0812">Transmembrane</keyword>
<dbReference type="OrthoDB" id="5290787at2"/>
<sequence>MLFGNESISEYTPTNVSIWMSMAFQAGLLNMGGFMACHRFVSHVTGFATFFGYEVNRADYKDAYGMLVVPLFFLIGCMLSAQLVDIRLKQHKRPKYYLSFGLIFLLVLGVLIAGLLGYFGTFGEPFFLLRDHVLLALLCLICGLQNATVTTVSKSVVRTTHLTGITTDLGIGLVRLINRKKLQEDMFKETRAIMMRTGIILFFFLGSLAGGYAFTHWHYGGFIIPALTSGSLFFLMYYFQVYRVRQQALKA</sequence>
<feature type="transmembrane region" description="Helical" evidence="1">
    <location>
        <begin position="193"/>
        <end position="213"/>
    </location>
</feature>
<dbReference type="eggNOG" id="COG3619">
    <property type="taxonomic scope" value="Bacteria"/>
</dbReference>
<evidence type="ECO:0008006" key="4">
    <source>
        <dbReference type="Google" id="ProtNLM"/>
    </source>
</evidence>
<organism evidence="2 3">
    <name type="scientific">Pseudobdellovibrio exovorus JSS</name>
    <dbReference type="NCBI Taxonomy" id="1184267"/>
    <lineage>
        <taxon>Bacteria</taxon>
        <taxon>Pseudomonadati</taxon>
        <taxon>Bdellovibrionota</taxon>
        <taxon>Bdellovibrionia</taxon>
        <taxon>Bdellovibrionales</taxon>
        <taxon>Pseudobdellovibrionaceae</taxon>
        <taxon>Pseudobdellovibrio</taxon>
    </lineage>
</organism>